<name>A0A444D7K7_ENSVE</name>
<sequence>MLVKAYTMELEAEVAKLKELNQELQKKQVEMMEMKKNQLELSGPAGDQAAAWTKETTVEEDTNRSMVKWGLDDNS</sequence>
<reference evidence="1 2" key="1">
    <citation type="journal article" date="2014" name="Agronomy (Basel)">
        <title>A Draft Genome Sequence for Ensete ventricosum, the Drought-Tolerant Tree Against Hunger.</title>
        <authorList>
            <person name="Harrison J."/>
            <person name="Moore K.A."/>
            <person name="Paszkiewicz K."/>
            <person name="Jones T."/>
            <person name="Grant M."/>
            <person name="Ambacheew D."/>
            <person name="Muzemil S."/>
            <person name="Studholme D.J."/>
        </authorList>
    </citation>
    <scope>NUCLEOTIDE SEQUENCE [LARGE SCALE GENOMIC DNA]</scope>
</reference>
<organism evidence="1 2">
    <name type="scientific">Ensete ventricosum</name>
    <name type="common">Abyssinian banana</name>
    <name type="synonym">Musa ensete</name>
    <dbReference type="NCBI Taxonomy" id="4639"/>
    <lineage>
        <taxon>Eukaryota</taxon>
        <taxon>Viridiplantae</taxon>
        <taxon>Streptophyta</taxon>
        <taxon>Embryophyta</taxon>
        <taxon>Tracheophyta</taxon>
        <taxon>Spermatophyta</taxon>
        <taxon>Magnoliopsida</taxon>
        <taxon>Liliopsida</taxon>
        <taxon>Zingiberales</taxon>
        <taxon>Musaceae</taxon>
        <taxon>Ensete</taxon>
    </lineage>
</organism>
<dbReference type="AlphaFoldDB" id="A0A444D7K7"/>
<evidence type="ECO:0000313" key="2">
    <source>
        <dbReference type="Proteomes" id="UP000287651"/>
    </source>
</evidence>
<protein>
    <submittedName>
        <fullName evidence="1">Uncharacterized protein</fullName>
    </submittedName>
</protein>
<accession>A0A444D7K7</accession>
<comment type="caution">
    <text evidence="1">The sequence shown here is derived from an EMBL/GenBank/DDBJ whole genome shotgun (WGS) entry which is preliminary data.</text>
</comment>
<gene>
    <name evidence="1" type="ORF">B296_00041763</name>
</gene>
<evidence type="ECO:0000313" key="1">
    <source>
        <dbReference type="EMBL" id="RRT58991.1"/>
    </source>
</evidence>
<dbReference type="Proteomes" id="UP000287651">
    <property type="component" value="Unassembled WGS sequence"/>
</dbReference>
<dbReference type="EMBL" id="AMZH03008420">
    <property type="protein sequence ID" value="RRT58991.1"/>
    <property type="molecule type" value="Genomic_DNA"/>
</dbReference>
<proteinExistence type="predicted"/>